<keyword evidence="1" id="KW-1133">Transmembrane helix</keyword>
<organism evidence="3 4">
    <name type="scientific">Gandjariella thermophila</name>
    <dbReference type="NCBI Taxonomy" id="1931992"/>
    <lineage>
        <taxon>Bacteria</taxon>
        <taxon>Bacillati</taxon>
        <taxon>Actinomycetota</taxon>
        <taxon>Actinomycetes</taxon>
        <taxon>Pseudonocardiales</taxon>
        <taxon>Pseudonocardiaceae</taxon>
        <taxon>Gandjariella</taxon>
    </lineage>
</organism>
<dbReference type="AlphaFoldDB" id="A0A4D4J6V4"/>
<evidence type="ECO:0000313" key="3">
    <source>
        <dbReference type="EMBL" id="GDY30862.1"/>
    </source>
</evidence>
<dbReference type="OrthoDB" id="4746525at2"/>
<dbReference type="InterPro" id="IPR051943">
    <property type="entry name" value="TRAFAC_Dynamin-like_GTPase"/>
</dbReference>
<evidence type="ECO:0000256" key="1">
    <source>
        <dbReference type="SAM" id="Phobius"/>
    </source>
</evidence>
<protein>
    <submittedName>
        <fullName evidence="3">Dynamin</fullName>
    </submittedName>
</protein>
<gene>
    <name evidence="3" type="ORF">GTS_24950</name>
</gene>
<reference evidence="4" key="1">
    <citation type="submission" date="2019-04" db="EMBL/GenBank/DDBJ databases">
        <title>Draft genome sequence of Pseudonocardiaceae bacterium SL3-2-4.</title>
        <authorList>
            <person name="Ningsih F."/>
            <person name="Yokota A."/>
            <person name="Sakai Y."/>
            <person name="Nanatani K."/>
            <person name="Yabe S."/>
            <person name="Oetari A."/>
            <person name="Sjamsuridzal W."/>
        </authorList>
    </citation>
    <scope>NUCLEOTIDE SEQUENCE [LARGE SCALE GENOMIC DNA]</scope>
    <source>
        <strain evidence="4">SL3-2-4</strain>
    </source>
</reference>
<dbReference type="Gene3D" id="3.40.50.300">
    <property type="entry name" value="P-loop containing nucleotide triphosphate hydrolases"/>
    <property type="match status" value="1"/>
</dbReference>
<dbReference type="PANTHER" id="PTHR43681">
    <property type="entry name" value="TRANSMEMBRANE GTPASE FZO"/>
    <property type="match status" value="1"/>
</dbReference>
<name>A0A4D4J6V4_9PSEU</name>
<keyword evidence="1" id="KW-0812">Transmembrane</keyword>
<comment type="caution">
    <text evidence="3">The sequence shown here is derived from an EMBL/GenBank/DDBJ whole genome shotgun (WGS) entry which is preliminary data.</text>
</comment>
<evidence type="ECO:0000313" key="4">
    <source>
        <dbReference type="Proteomes" id="UP000298860"/>
    </source>
</evidence>
<feature type="domain" description="Dynamin N-terminal" evidence="2">
    <location>
        <begin position="47"/>
        <end position="194"/>
    </location>
</feature>
<keyword evidence="4" id="KW-1185">Reference proteome</keyword>
<dbReference type="PANTHER" id="PTHR43681:SF1">
    <property type="entry name" value="SARCALUMENIN"/>
    <property type="match status" value="1"/>
</dbReference>
<evidence type="ECO:0000259" key="2">
    <source>
        <dbReference type="Pfam" id="PF00350"/>
    </source>
</evidence>
<dbReference type="Proteomes" id="UP000298860">
    <property type="component" value="Unassembled WGS sequence"/>
</dbReference>
<sequence>MTSAAHDLPRVVRETRTQLSALLADADPAAARWVAEVRERREGTPTVVLVGETKRGKSSLVNALLATAGLSPVDADVATACYLVIRHGAQWSARAWYPGRDPVPVEPAELAAVVSGTADGPPPHHVEVAAPVPLLERLSLVDTPGVGGLDSMHGELALEAAAGATALLFVADASAPLTRGELAFLHRAGERVETVLFALTKTDQFRGWRQIAEADRALLAEHAPRFAEAVFHPVSARMFELATTAPNQRAAEVLRENSGIGELQAAVQRTVANRAAMLGEANTLRALATALDGLSATLDARGRALTTGEREVDALRERRDELTAQRRASGRGWQVRLRGETQRARVETTHEVGRQVRELQAWFRQAIDGADRETLAGLPQQVDAALRAVSGRVGAALAERLDRVAQSVLAELFSPAELAVIRAQLARQPRPPVVLRAPERRPPTAEDRLLVLMGFSGGLGLGRIAMPLAGLGLAAVNPFVLPASIVVGLAAGAWMARTRRHAADKQHVRQWLSEALADARSTLEALVAEQLIDAEQQLSLALDDALARRIEAIDAELREVERALRMGAAERGRELREVSERLARVTAGRDRVARLLDAIRALRDGTAPP</sequence>
<accession>A0A4D4J6V4</accession>
<dbReference type="SUPFAM" id="SSF52540">
    <property type="entry name" value="P-loop containing nucleoside triphosphate hydrolases"/>
    <property type="match status" value="1"/>
</dbReference>
<dbReference type="EMBL" id="BJFL01000010">
    <property type="protein sequence ID" value="GDY30862.1"/>
    <property type="molecule type" value="Genomic_DNA"/>
</dbReference>
<dbReference type="RefSeq" id="WP_137813973.1">
    <property type="nucleotide sequence ID" value="NZ_BJFL01000010.1"/>
</dbReference>
<feature type="transmembrane region" description="Helical" evidence="1">
    <location>
        <begin position="479"/>
        <end position="496"/>
    </location>
</feature>
<proteinExistence type="predicted"/>
<dbReference type="InterPro" id="IPR045063">
    <property type="entry name" value="Dynamin_N"/>
</dbReference>
<keyword evidence="1" id="KW-0472">Membrane</keyword>
<dbReference type="Pfam" id="PF00350">
    <property type="entry name" value="Dynamin_N"/>
    <property type="match status" value="1"/>
</dbReference>
<dbReference type="InterPro" id="IPR027417">
    <property type="entry name" value="P-loop_NTPase"/>
</dbReference>